<protein>
    <submittedName>
        <fullName evidence="1">Uncharacterized protein</fullName>
    </submittedName>
</protein>
<name>A0A318HAU0_9MYCO</name>
<keyword evidence="2" id="KW-1185">Reference proteome</keyword>
<sequence length="39" mass="4276">MTSGIDLALHLIELEHGRDAALQEAARIEHDLRGPVLLT</sequence>
<dbReference type="InterPro" id="IPR029062">
    <property type="entry name" value="Class_I_gatase-like"/>
</dbReference>
<dbReference type="EMBL" id="QJJU01000031">
    <property type="protein sequence ID" value="PXX00914.1"/>
    <property type="molecule type" value="Genomic_DNA"/>
</dbReference>
<dbReference type="Proteomes" id="UP000247781">
    <property type="component" value="Unassembled WGS sequence"/>
</dbReference>
<comment type="caution">
    <text evidence="1">The sequence shown here is derived from an EMBL/GenBank/DDBJ whole genome shotgun (WGS) entry which is preliminary data.</text>
</comment>
<proteinExistence type="predicted"/>
<reference evidence="1 2" key="2">
    <citation type="submission" date="2018-06" db="EMBL/GenBank/DDBJ databases">
        <title>Sequencing of bacterial isolates from soil warming experiment in Harvard Forest, Massachusetts, USA.</title>
        <authorList>
            <person name="Deangelis K.PhD."/>
        </authorList>
    </citation>
    <scope>NUCLEOTIDE SEQUENCE [LARGE SCALE GENOMIC DNA]</scope>
    <source>
        <strain evidence="1 2">GAS496</strain>
    </source>
</reference>
<gene>
    <name evidence="1" type="ORF">C8E89_13156</name>
</gene>
<evidence type="ECO:0000313" key="2">
    <source>
        <dbReference type="Proteomes" id="UP000247781"/>
    </source>
</evidence>
<accession>A0A318HAU0</accession>
<dbReference type="Gene3D" id="3.40.50.880">
    <property type="match status" value="1"/>
</dbReference>
<reference evidence="2" key="1">
    <citation type="submission" date="2018-05" db="EMBL/GenBank/DDBJ databases">
        <authorList>
            <person name="Deangelis K."/>
            <person name="Huntemann M."/>
            <person name="Clum A."/>
            <person name="Pillay M."/>
            <person name="Palaniappan K."/>
            <person name="Varghese N."/>
            <person name="Mikhailova N."/>
            <person name="Stamatis D."/>
            <person name="Reddy T."/>
            <person name="Daum C."/>
            <person name="Shapiro N."/>
            <person name="Ivanova N."/>
            <person name="Kyrpides N."/>
            <person name="Woyke T."/>
        </authorList>
    </citation>
    <scope>NUCLEOTIDE SEQUENCE [LARGE SCALE GENOMIC DNA]</scope>
    <source>
        <strain evidence="2">GAS496</strain>
    </source>
</reference>
<organism evidence="1 2">
    <name type="scientific">Mycolicibacterium moriokaense</name>
    <dbReference type="NCBI Taxonomy" id="39691"/>
    <lineage>
        <taxon>Bacteria</taxon>
        <taxon>Bacillati</taxon>
        <taxon>Actinomycetota</taxon>
        <taxon>Actinomycetes</taxon>
        <taxon>Mycobacteriales</taxon>
        <taxon>Mycobacteriaceae</taxon>
        <taxon>Mycolicibacterium</taxon>
    </lineage>
</organism>
<dbReference type="AlphaFoldDB" id="A0A318HAU0"/>
<evidence type="ECO:0000313" key="1">
    <source>
        <dbReference type="EMBL" id="PXX00914.1"/>
    </source>
</evidence>